<evidence type="ECO:0000313" key="1">
    <source>
        <dbReference type="EMBL" id="NRS91634.1"/>
    </source>
</evidence>
<reference evidence="1" key="1">
    <citation type="submission" date="2020-05" db="EMBL/GenBank/DDBJ databases">
        <title>Genomic Encyclopedia of Type Strains, Phase IV (KMG-V): Genome sequencing to study the core and pangenomes of soil and plant-associated prokaryotes.</title>
        <authorList>
            <person name="Whitman W."/>
        </authorList>
    </citation>
    <scope>NUCLEOTIDE SEQUENCE</scope>
    <source>
        <strain evidence="1">16F</strain>
    </source>
</reference>
<protein>
    <submittedName>
        <fullName evidence="1">Uncharacterized protein</fullName>
    </submittedName>
</protein>
<dbReference type="Proteomes" id="UP000610746">
    <property type="component" value="Unassembled WGS sequence"/>
</dbReference>
<keyword evidence="2" id="KW-1185">Reference proteome</keyword>
<name>A0A8J8G8V9_9FLAO</name>
<sequence length="143" mass="16647">MKKLIILCLILMLSFSYGQKNLKYIEVGFSSICCGTPSSQPIIDYIKNFQKQNKLKNFEIWKESGLGYEGEYALYIGIDQLNKRKKALFLTELKSISETFNKNRNNNHDGYINIGEVLISKESIIKNKEKPRNRFSKTTVFKY</sequence>
<organism evidence="1 2">
    <name type="scientific">Frigoriflavimonas asaccharolytica</name>
    <dbReference type="NCBI Taxonomy" id="2735899"/>
    <lineage>
        <taxon>Bacteria</taxon>
        <taxon>Pseudomonadati</taxon>
        <taxon>Bacteroidota</taxon>
        <taxon>Flavobacteriia</taxon>
        <taxon>Flavobacteriales</taxon>
        <taxon>Weeksellaceae</taxon>
        <taxon>Frigoriflavimonas</taxon>
    </lineage>
</organism>
<accession>A0A8J8G8V9</accession>
<proteinExistence type="predicted"/>
<evidence type="ECO:0000313" key="2">
    <source>
        <dbReference type="Proteomes" id="UP000610746"/>
    </source>
</evidence>
<gene>
    <name evidence="1" type="ORF">HNQ03_000701</name>
</gene>
<dbReference type="AlphaFoldDB" id="A0A8J8G8V9"/>
<dbReference type="EMBL" id="JABSNO010000004">
    <property type="protein sequence ID" value="NRS91634.1"/>
    <property type="molecule type" value="Genomic_DNA"/>
</dbReference>
<comment type="caution">
    <text evidence="1">The sequence shown here is derived from an EMBL/GenBank/DDBJ whole genome shotgun (WGS) entry which is preliminary data.</text>
</comment>
<dbReference type="RefSeq" id="WP_173778260.1">
    <property type="nucleotide sequence ID" value="NZ_JABSNO010000004.1"/>
</dbReference>